<evidence type="ECO:0000313" key="6">
    <source>
        <dbReference type="Proteomes" id="UP000193749"/>
    </source>
</evidence>
<dbReference type="EMBL" id="MLJI01000003">
    <property type="protein sequence ID" value="ORM87720.1"/>
    <property type="molecule type" value="Genomic_DNA"/>
</dbReference>
<keyword evidence="1" id="KW-0805">Transcription regulation</keyword>
<dbReference type="InterPro" id="IPR010982">
    <property type="entry name" value="Lambda_DNA-bd_dom_sf"/>
</dbReference>
<evidence type="ECO:0000256" key="3">
    <source>
        <dbReference type="ARBA" id="ARBA00023163"/>
    </source>
</evidence>
<dbReference type="AlphaFoldDB" id="A0A1X1EFK9"/>
<keyword evidence="3" id="KW-0804">Transcription</keyword>
<dbReference type="Gene3D" id="1.10.260.40">
    <property type="entry name" value="lambda repressor-like DNA-binding domains"/>
    <property type="match status" value="1"/>
</dbReference>
<dbReference type="PANTHER" id="PTHR36511:SF3">
    <property type="entry name" value="ANTITOXIN HIGA-2"/>
    <property type="match status" value="1"/>
</dbReference>
<comment type="caution">
    <text evidence="5">The sequence shown here is derived from an EMBL/GenBank/DDBJ whole genome shotgun (WGS) entry which is preliminary data.</text>
</comment>
<proteinExistence type="predicted"/>
<dbReference type="GO" id="GO:0003677">
    <property type="term" value="F:DNA binding"/>
    <property type="evidence" value="ECO:0007669"/>
    <property type="project" value="UniProtKB-KW"/>
</dbReference>
<dbReference type="InterPro" id="IPR052359">
    <property type="entry name" value="HTH-type_reg/antitoxin"/>
</dbReference>
<name>A0A1X1EFK9_PANCY</name>
<dbReference type="SUPFAM" id="SSF47413">
    <property type="entry name" value="lambda repressor-like DNA-binding domains"/>
    <property type="match status" value="1"/>
</dbReference>
<dbReference type="OrthoDB" id="9799384at2"/>
<gene>
    <name evidence="5" type="ORF">HA50_27625</name>
</gene>
<dbReference type="PROSITE" id="PS50943">
    <property type="entry name" value="HTH_CROC1"/>
    <property type="match status" value="1"/>
</dbReference>
<sequence>MIDQRILKMHALMKRQHELGTASDEDMAEADALLAEARRESNQNAMTGDRIRALRSREHLSQSQLAKYMYLSANSIQKWERGVAAPKGAALAILELIEKKGMGIFSELKPQ</sequence>
<keyword evidence="6" id="KW-1185">Reference proteome</keyword>
<dbReference type="Pfam" id="PF01381">
    <property type="entry name" value="HTH_3"/>
    <property type="match status" value="1"/>
</dbReference>
<evidence type="ECO:0000256" key="2">
    <source>
        <dbReference type="ARBA" id="ARBA00023125"/>
    </source>
</evidence>
<accession>A0A1X1EFK9</accession>
<dbReference type="Proteomes" id="UP000193749">
    <property type="component" value="Unassembled WGS sequence"/>
</dbReference>
<feature type="domain" description="HTH cro/C1-type" evidence="4">
    <location>
        <begin position="51"/>
        <end position="94"/>
    </location>
</feature>
<protein>
    <submittedName>
        <fullName evidence="5">Transcriptional regulator</fullName>
    </submittedName>
</protein>
<evidence type="ECO:0000256" key="1">
    <source>
        <dbReference type="ARBA" id="ARBA00023015"/>
    </source>
</evidence>
<dbReference type="STRING" id="55209.HA50_27625"/>
<dbReference type="SMART" id="SM00530">
    <property type="entry name" value="HTH_XRE"/>
    <property type="match status" value="1"/>
</dbReference>
<evidence type="ECO:0000259" key="4">
    <source>
        <dbReference type="PROSITE" id="PS50943"/>
    </source>
</evidence>
<keyword evidence="2" id="KW-0238">DNA-binding</keyword>
<dbReference type="InterPro" id="IPR001387">
    <property type="entry name" value="Cro/C1-type_HTH"/>
</dbReference>
<organism evidence="5 6">
    <name type="scientific">Pantoea cypripedii</name>
    <name type="common">Pectobacterium cypripedii</name>
    <name type="synonym">Erwinia cypripedii</name>
    <dbReference type="NCBI Taxonomy" id="55209"/>
    <lineage>
        <taxon>Bacteria</taxon>
        <taxon>Pseudomonadati</taxon>
        <taxon>Pseudomonadota</taxon>
        <taxon>Gammaproteobacteria</taxon>
        <taxon>Enterobacterales</taxon>
        <taxon>Erwiniaceae</taxon>
        <taxon>Pantoea</taxon>
    </lineage>
</organism>
<dbReference type="RefSeq" id="WP_084880385.1">
    <property type="nucleotide sequence ID" value="NZ_JAGGMY010000004.1"/>
</dbReference>
<reference evidence="5 6" key="1">
    <citation type="journal article" date="2017" name="Antonie Van Leeuwenhoek">
        <title>Phylogenomic resolution of the bacterial genus Pantoea and its relationship with Erwinia and Tatumella.</title>
        <authorList>
            <person name="Palmer M."/>
            <person name="Steenkamp E.T."/>
            <person name="Coetzee M.P."/>
            <person name="Chan W.Y."/>
            <person name="van Zyl E."/>
            <person name="De Maayer P."/>
            <person name="Coutinho T.A."/>
            <person name="Blom J."/>
            <person name="Smits T.H."/>
            <person name="Duffy B."/>
            <person name="Venter S.N."/>
        </authorList>
    </citation>
    <scope>NUCLEOTIDE SEQUENCE [LARGE SCALE GENOMIC DNA]</scope>
    <source>
        <strain evidence="5 6">LMG 2657</strain>
    </source>
</reference>
<evidence type="ECO:0000313" key="5">
    <source>
        <dbReference type="EMBL" id="ORM87720.1"/>
    </source>
</evidence>
<dbReference type="CDD" id="cd00093">
    <property type="entry name" value="HTH_XRE"/>
    <property type="match status" value="1"/>
</dbReference>
<dbReference type="PANTHER" id="PTHR36511">
    <property type="entry name" value="MERR FAMILY BACTERIAL REGULATORY PROTEIN"/>
    <property type="match status" value="1"/>
</dbReference>